<dbReference type="Gene3D" id="3.40.50.1100">
    <property type="match status" value="2"/>
</dbReference>
<dbReference type="GO" id="GO:1901605">
    <property type="term" value="P:alpha-amino acid metabolic process"/>
    <property type="evidence" value="ECO:0007669"/>
    <property type="project" value="UniProtKB-ARBA"/>
</dbReference>
<dbReference type="InterPro" id="IPR001926">
    <property type="entry name" value="TrpB-like_PALP"/>
</dbReference>
<dbReference type="PANTHER" id="PTHR42937">
    <property type="match status" value="1"/>
</dbReference>
<keyword evidence="5" id="KW-0456">Lyase</keyword>
<comment type="cofactor">
    <cofactor evidence="1">
        <name>pyridoxal 5'-phosphate</name>
        <dbReference type="ChEBI" id="CHEBI:597326"/>
    </cofactor>
</comment>
<keyword evidence="2" id="KW-0663">Pyridoxal phosphate</keyword>
<evidence type="ECO:0000256" key="2">
    <source>
        <dbReference type="ARBA" id="ARBA00022898"/>
    </source>
</evidence>
<dbReference type="EMBL" id="FOLB01000015">
    <property type="protein sequence ID" value="SFC93955.1"/>
    <property type="molecule type" value="Genomic_DNA"/>
</dbReference>
<evidence type="ECO:0000256" key="3">
    <source>
        <dbReference type="SAM" id="MobiDB-lite"/>
    </source>
</evidence>
<keyword evidence="6" id="KW-1185">Reference proteome</keyword>
<feature type="region of interest" description="Disordered" evidence="3">
    <location>
        <begin position="1"/>
        <end position="23"/>
    </location>
</feature>
<evidence type="ECO:0000313" key="5">
    <source>
        <dbReference type="EMBL" id="SFC93955.1"/>
    </source>
</evidence>
<dbReference type="SUPFAM" id="SSF53686">
    <property type="entry name" value="Tryptophan synthase beta subunit-like PLP-dependent enzymes"/>
    <property type="match status" value="1"/>
</dbReference>
<evidence type="ECO:0000313" key="6">
    <source>
        <dbReference type="Proteomes" id="UP000198832"/>
    </source>
</evidence>
<evidence type="ECO:0000259" key="4">
    <source>
        <dbReference type="Pfam" id="PF00291"/>
    </source>
</evidence>
<dbReference type="AlphaFoldDB" id="A0A1I1N917"/>
<sequence>MSSPRWYVNPSAREWRTPPPRSARKFHQALPGYRSTPLTSLPSLAAELGVGHVLLKDESHRLGLPAFKILGASWATCRALAESFELDVETISVGALKDHIGTEVAPERRPVLVTATDGNHGRAVARVAAMLGLAARVYVPSGVGHAAIEAIRGEGAELILLSADYDDAVLFAARSTEESDVDVLVQDTSWEGYVDVPRWIVDGYTTLFQEVDETLSERGLPAPALVACPVGVGAFAHAMVDHYRSGDATPSLLSVEPDVAACLAESLLAGELTTVKTDFTVMAGMNCGTPSTLAWPTLAAGIDSAVSVSDEACRRAVADLADLGQDVGPCGASTLAGVRQALASCDRRELLGVEAESVVVLISTEGSTANSLL</sequence>
<feature type="domain" description="Tryptophan synthase beta chain-like PALP" evidence="4">
    <location>
        <begin position="31"/>
        <end position="362"/>
    </location>
</feature>
<dbReference type="GO" id="GO:0016829">
    <property type="term" value="F:lyase activity"/>
    <property type="evidence" value="ECO:0007669"/>
    <property type="project" value="UniProtKB-KW"/>
</dbReference>
<dbReference type="RefSeq" id="WP_091126255.1">
    <property type="nucleotide sequence ID" value="NZ_FOLB01000015.1"/>
</dbReference>
<dbReference type="OrthoDB" id="34584at2"/>
<organism evidence="5 6">
    <name type="scientific">Nocardioides terrae</name>
    <dbReference type="NCBI Taxonomy" id="574651"/>
    <lineage>
        <taxon>Bacteria</taxon>
        <taxon>Bacillati</taxon>
        <taxon>Actinomycetota</taxon>
        <taxon>Actinomycetes</taxon>
        <taxon>Propionibacteriales</taxon>
        <taxon>Nocardioidaceae</taxon>
        <taxon>Nocardioides</taxon>
    </lineage>
</organism>
<gene>
    <name evidence="5" type="ORF">SAMN04487968_11532</name>
</gene>
<name>A0A1I1N917_9ACTN</name>
<dbReference type="STRING" id="574651.SAMN04487968_11532"/>
<accession>A0A1I1N917</accession>
<proteinExistence type="predicted"/>
<dbReference type="PANTHER" id="PTHR42937:SF1">
    <property type="entry name" value="DIAMINOPROPIONATE AMMONIA-LYASE"/>
    <property type="match status" value="1"/>
</dbReference>
<protein>
    <submittedName>
        <fullName evidence="5">Diaminopropionate ammonia-lyase</fullName>
    </submittedName>
</protein>
<dbReference type="NCBIfam" id="NF006058">
    <property type="entry name" value="PRK08206.1"/>
    <property type="match status" value="1"/>
</dbReference>
<dbReference type="Proteomes" id="UP000198832">
    <property type="component" value="Unassembled WGS sequence"/>
</dbReference>
<evidence type="ECO:0000256" key="1">
    <source>
        <dbReference type="ARBA" id="ARBA00001933"/>
    </source>
</evidence>
<dbReference type="Pfam" id="PF00291">
    <property type="entry name" value="PALP"/>
    <property type="match status" value="1"/>
</dbReference>
<reference evidence="5 6" key="1">
    <citation type="submission" date="2016-10" db="EMBL/GenBank/DDBJ databases">
        <authorList>
            <person name="de Groot N.N."/>
        </authorList>
    </citation>
    <scope>NUCLEOTIDE SEQUENCE [LARGE SCALE GENOMIC DNA]</scope>
    <source>
        <strain evidence="5 6">CGMCC 1.7056</strain>
    </source>
</reference>
<dbReference type="InterPro" id="IPR036052">
    <property type="entry name" value="TrpB-like_PALP_sf"/>
</dbReference>